<evidence type="ECO:0000259" key="6">
    <source>
        <dbReference type="Pfam" id="PF04542"/>
    </source>
</evidence>
<dbReference type="GO" id="GO:0016987">
    <property type="term" value="F:sigma factor activity"/>
    <property type="evidence" value="ECO:0007669"/>
    <property type="project" value="UniProtKB-KW"/>
</dbReference>
<protein>
    <submittedName>
        <fullName evidence="8">Putative RNA polymerase sigma-D factor</fullName>
    </submittedName>
</protein>
<reference evidence="8" key="1">
    <citation type="submission" date="2021-01" db="EMBL/GenBank/DDBJ databases">
        <title>Whole genome shotgun sequence of Actinocatenispora rupis NBRC 107355.</title>
        <authorList>
            <person name="Komaki H."/>
            <person name="Tamura T."/>
        </authorList>
    </citation>
    <scope>NUCLEOTIDE SEQUENCE</scope>
    <source>
        <strain evidence="8">NBRC 107355</strain>
    </source>
</reference>
<feature type="domain" description="RNA polymerase sigma-70 region 2" evidence="6">
    <location>
        <begin position="39"/>
        <end position="111"/>
    </location>
</feature>
<dbReference type="NCBIfam" id="NF007230">
    <property type="entry name" value="PRK09648.1"/>
    <property type="match status" value="1"/>
</dbReference>
<dbReference type="PANTHER" id="PTHR43133:SF58">
    <property type="entry name" value="ECF RNA POLYMERASE SIGMA FACTOR SIGD"/>
    <property type="match status" value="1"/>
</dbReference>
<dbReference type="Proteomes" id="UP000612808">
    <property type="component" value="Unassembled WGS sequence"/>
</dbReference>
<dbReference type="InterPro" id="IPR013325">
    <property type="entry name" value="RNA_pol_sigma_r2"/>
</dbReference>
<evidence type="ECO:0000313" key="9">
    <source>
        <dbReference type="Proteomes" id="UP000612808"/>
    </source>
</evidence>
<dbReference type="Pfam" id="PF04545">
    <property type="entry name" value="Sigma70_r4"/>
    <property type="match status" value="1"/>
</dbReference>
<dbReference type="GO" id="GO:0006352">
    <property type="term" value="P:DNA-templated transcription initiation"/>
    <property type="evidence" value="ECO:0007669"/>
    <property type="project" value="InterPro"/>
</dbReference>
<gene>
    <name evidence="8" type="ORF">Aru02nite_25510</name>
</gene>
<dbReference type="InterPro" id="IPR013324">
    <property type="entry name" value="RNA_pol_sigma_r3/r4-like"/>
</dbReference>
<evidence type="ECO:0000313" key="8">
    <source>
        <dbReference type="EMBL" id="GID11662.1"/>
    </source>
</evidence>
<dbReference type="CDD" id="cd06171">
    <property type="entry name" value="Sigma70_r4"/>
    <property type="match status" value="1"/>
</dbReference>
<dbReference type="InterPro" id="IPR007630">
    <property type="entry name" value="RNA_pol_sigma70_r4"/>
</dbReference>
<dbReference type="InterPro" id="IPR007627">
    <property type="entry name" value="RNA_pol_sigma70_r2"/>
</dbReference>
<proteinExistence type="inferred from homology"/>
<feature type="domain" description="RNA polymerase sigma-70 region 4" evidence="7">
    <location>
        <begin position="146"/>
        <end position="195"/>
    </location>
</feature>
<evidence type="ECO:0000256" key="4">
    <source>
        <dbReference type="ARBA" id="ARBA00023125"/>
    </source>
</evidence>
<keyword evidence="2" id="KW-0805">Transcription regulation</keyword>
<dbReference type="PANTHER" id="PTHR43133">
    <property type="entry name" value="RNA POLYMERASE ECF-TYPE SIGMA FACTO"/>
    <property type="match status" value="1"/>
</dbReference>
<evidence type="ECO:0000256" key="1">
    <source>
        <dbReference type="ARBA" id="ARBA00010641"/>
    </source>
</evidence>
<organism evidence="8 9">
    <name type="scientific">Actinocatenispora rupis</name>
    <dbReference type="NCBI Taxonomy" id="519421"/>
    <lineage>
        <taxon>Bacteria</taxon>
        <taxon>Bacillati</taxon>
        <taxon>Actinomycetota</taxon>
        <taxon>Actinomycetes</taxon>
        <taxon>Micromonosporales</taxon>
        <taxon>Micromonosporaceae</taxon>
        <taxon>Actinocatenispora</taxon>
    </lineage>
</organism>
<dbReference type="EMBL" id="BOMB01000013">
    <property type="protein sequence ID" value="GID11662.1"/>
    <property type="molecule type" value="Genomic_DNA"/>
</dbReference>
<dbReference type="InterPro" id="IPR014284">
    <property type="entry name" value="RNA_pol_sigma-70_dom"/>
</dbReference>
<dbReference type="Gene3D" id="1.10.10.10">
    <property type="entry name" value="Winged helix-like DNA-binding domain superfamily/Winged helix DNA-binding domain"/>
    <property type="match status" value="1"/>
</dbReference>
<dbReference type="Gene3D" id="1.10.1740.10">
    <property type="match status" value="1"/>
</dbReference>
<sequence>MTPAVTGECERAMTSPEAGLTELAVRAAAGDRAAVDELLARVRPIVVRYCRARLGRTGGGAYTTADDVAQEVCIAVLGALPRYRESGSPFTAFVFGIAAHKVADAHRGASREKSEPVAALPERADVHAGPEARAVQLDAVGRMRRLLDRLSPQHREVIVLRVGVGLTAEETGRALGMTAGAVRVTQHRALNRLRALAAELYDEVPV</sequence>
<keyword evidence="5" id="KW-0804">Transcription</keyword>
<dbReference type="Pfam" id="PF04542">
    <property type="entry name" value="Sigma70_r2"/>
    <property type="match status" value="1"/>
</dbReference>
<evidence type="ECO:0000259" key="7">
    <source>
        <dbReference type="Pfam" id="PF04545"/>
    </source>
</evidence>
<comment type="caution">
    <text evidence="8">The sequence shown here is derived from an EMBL/GenBank/DDBJ whole genome shotgun (WGS) entry which is preliminary data.</text>
</comment>
<dbReference type="AlphaFoldDB" id="A0A8J3NCD9"/>
<dbReference type="InterPro" id="IPR039425">
    <property type="entry name" value="RNA_pol_sigma-70-like"/>
</dbReference>
<evidence type="ECO:0000256" key="3">
    <source>
        <dbReference type="ARBA" id="ARBA00023082"/>
    </source>
</evidence>
<evidence type="ECO:0000256" key="5">
    <source>
        <dbReference type="ARBA" id="ARBA00023163"/>
    </source>
</evidence>
<dbReference type="GO" id="GO:0003677">
    <property type="term" value="F:DNA binding"/>
    <property type="evidence" value="ECO:0007669"/>
    <property type="project" value="UniProtKB-KW"/>
</dbReference>
<evidence type="ECO:0000256" key="2">
    <source>
        <dbReference type="ARBA" id="ARBA00023015"/>
    </source>
</evidence>
<dbReference type="SUPFAM" id="SSF88659">
    <property type="entry name" value="Sigma3 and sigma4 domains of RNA polymerase sigma factors"/>
    <property type="match status" value="1"/>
</dbReference>
<comment type="similarity">
    <text evidence="1">Belongs to the sigma-70 factor family. ECF subfamily.</text>
</comment>
<accession>A0A8J3NCD9</accession>
<keyword evidence="4" id="KW-0238">DNA-binding</keyword>
<dbReference type="InterPro" id="IPR036388">
    <property type="entry name" value="WH-like_DNA-bd_sf"/>
</dbReference>
<dbReference type="SUPFAM" id="SSF88946">
    <property type="entry name" value="Sigma2 domain of RNA polymerase sigma factors"/>
    <property type="match status" value="1"/>
</dbReference>
<dbReference type="NCBIfam" id="TIGR02937">
    <property type="entry name" value="sigma70-ECF"/>
    <property type="match status" value="1"/>
</dbReference>
<name>A0A8J3NCD9_9ACTN</name>
<keyword evidence="3" id="KW-0731">Sigma factor</keyword>
<keyword evidence="9" id="KW-1185">Reference proteome</keyword>